<feature type="compositionally biased region" description="Polar residues" evidence="1">
    <location>
        <begin position="24"/>
        <end position="34"/>
    </location>
</feature>
<dbReference type="AlphaFoldDB" id="A0A067SZ13"/>
<evidence type="ECO:0000313" key="2">
    <source>
        <dbReference type="EMBL" id="KDR71973.1"/>
    </source>
</evidence>
<dbReference type="STRING" id="685588.A0A067SZ13"/>
<dbReference type="Proteomes" id="UP000027222">
    <property type="component" value="Unassembled WGS sequence"/>
</dbReference>
<reference evidence="3" key="1">
    <citation type="journal article" date="2014" name="Proc. Natl. Acad. Sci. U.S.A.">
        <title>Extensive sampling of basidiomycete genomes demonstrates inadequacy of the white-rot/brown-rot paradigm for wood decay fungi.</title>
        <authorList>
            <person name="Riley R."/>
            <person name="Salamov A.A."/>
            <person name="Brown D.W."/>
            <person name="Nagy L.G."/>
            <person name="Floudas D."/>
            <person name="Held B.W."/>
            <person name="Levasseur A."/>
            <person name="Lombard V."/>
            <person name="Morin E."/>
            <person name="Otillar R."/>
            <person name="Lindquist E.A."/>
            <person name="Sun H."/>
            <person name="LaButti K.M."/>
            <person name="Schmutz J."/>
            <person name="Jabbour D."/>
            <person name="Luo H."/>
            <person name="Baker S.E."/>
            <person name="Pisabarro A.G."/>
            <person name="Walton J.D."/>
            <person name="Blanchette R.A."/>
            <person name="Henrissat B."/>
            <person name="Martin F."/>
            <person name="Cullen D."/>
            <person name="Hibbett D.S."/>
            <person name="Grigoriev I.V."/>
        </authorList>
    </citation>
    <scope>NUCLEOTIDE SEQUENCE [LARGE SCALE GENOMIC DNA]</scope>
    <source>
        <strain evidence="3">CBS 339.88</strain>
    </source>
</reference>
<dbReference type="OrthoDB" id="3068795at2759"/>
<protein>
    <submittedName>
        <fullName evidence="2">Uncharacterized protein</fullName>
    </submittedName>
</protein>
<feature type="compositionally biased region" description="Basic and acidic residues" evidence="1">
    <location>
        <begin position="37"/>
        <end position="46"/>
    </location>
</feature>
<keyword evidence="3" id="KW-1185">Reference proteome</keyword>
<dbReference type="EMBL" id="KL142390">
    <property type="protein sequence ID" value="KDR71973.1"/>
    <property type="molecule type" value="Genomic_DNA"/>
</dbReference>
<name>A0A067SZ13_GALM3</name>
<feature type="region of interest" description="Disordered" evidence="1">
    <location>
        <begin position="1"/>
        <end position="66"/>
    </location>
</feature>
<organism evidence="2 3">
    <name type="scientific">Galerina marginata (strain CBS 339.88)</name>
    <dbReference type="NCBI Taxonomy" id="685588"/>
    <lineage>
        <taxon>Eukaryota</taxon>
        <taxon>Fungi</taxon>
        <taxon>Dikarya</taxon>
        <taxon>Basidiomycota</taxon>
        <taxon>Agaricomycotina</taxon>
        <taxon>Agaricomycetes</taxon>
        <taxon>Agaricomycetidae</taxon>
        <taxon>Agaricales</taxon>
        <taxon>Agaricineae</taxon>
        <taxon>Strophariaceae</taxon>
        <taxon>Galerina</taxon>
    </lineage>
</organism>
<sequence length="210" mass="22830">MVQPRQDMPSSMLAIPPASESHASDSTQPTTTTGHGYENDSNHLDVEQGLATGIPRPLGSGPSTSTPLMSAKAFHVASATRTITTVITPRSPVSPAPLRTRRQKQLADRIKMLQGQIDEVRAQQEAQRDSREAYAGIASDAGHGEAYGGIASEVGHGMGKGDWESREEERRRVLADMQRQVVWLRDHEQSAWAMGLTDVLPPGHARYMTP</sequence>
<evidence type="ECO:0000313" key="3">
    <source>
        <dbReference type="Proteomes" id="UP000027222"/>
    </source>
</evidence>
<accession>A0A067SZ13</accession>
<gene>
    <name evidence="2" type="ORF">GALMADRAFT_772621</name>
</gene>
<evidence type="ECO:0000256" key="1">
    <source>
        <dbReference type="SAM" id="MobiDB-lite"/>
    </source>
</evidence>
<dbReference type="HOGENOM" id="CLU_1310218_0_0_1"/>
<proteinExistence type="predicted"/>